<dbReference type="EMBL" id="HG994593">
    <property type="protein sequence ID" value="CAF2852637.1"/>
    <property type="molecule type" value="Genomic_DNA"/>
</dbReference>
<proteinExistence type="inferred from homology"/>
<organism evidence="10 11">
    <name type="scientific">Lepeophtheirus salmonis</name>
    <name type="common">Salmon louse</name>
    <name type="synonym">Caligus salmonis</name>
    <dbReference type="NCBI Taxonomy" id="72036"/>
    <lineage>
        <taxon>Eukaryota</taxon>
        <taxon>Metazoa</taxon>
        <taxon>Ecdysozoa</taxon>
        <taxon>Arthropoda</taxon>
        <taxon>Crustacea</taxon>
        <taxon>Multicrustacea</taxon>
        <taxon>Hexanauplia</taxon>
        <taxon>Copepoda</taxon>
        <taxon>Siphonostomatoida</taxon>
        <taxon>Caligidae</taxon>
        <taxon>Lepeophtheirus</taxon>
    </lineage>
</organism>
<dbReference type="InterPro" id="IPR009057">
    <property type="entry name" value="Homeodomain-like_sf"/>
</dbReference>
<keyword evidence="11" id="KW-1185">Reference proteome</keyword>
<protein>
    <submittedName>
        <fullName evidence="10">MSX</fullName>
    </submittedName>
</protein>
<keyword evidence="5 7" id="KW-0539">Nucleus</keyword>
<evidence type="ECO:0000313" key="11">
    <source>
        <dbReference type="Proteomes" id="UP000675881"/>
    </source>
</evidence>
<keyword evidence="4 7" id="KW-0371">Homeobox</keyword>
<evidence type="ECO:0000256" key="1">
    <source>
        <dbReference type="ARBA" id="ARBA00004123"/>
    </source>
</evidence>
<comment type="subcellular location">
    <subcellularLocation>
        <location evidence="1 7 8">Nucleus</location>
    </subcellularLocation>
</comment>
<evidence type="ECO:0000256" key="5">
    <source>
        <dbReference type="ARBA" id="ARBA00023242"/>
    </source>
</evidence>
<dbReference type="SUPFAM" id="SSF46689">
    <property type="entry name" value="Homeodomain-like"/>
    <property type="match status" value="1"/>
</dbReference>
<dbReference type="PANTHER" id="PTHR24338">
    <property type="entry name" value="HOMEOBOX PROTEIN MSX"/>
    <property type="match status" value="1"/>
</dbReference>
<reference evidence="10" key="1">
    <citation type="submission" date="2021-02" db="EMBL/GenBank/DDBJ databases">
        <authorList>
            <person name="Bekaert M."/>
        </authorList>
    </citation>
    <scope>NUCLEOTIDE SEQUENCE</scope>
    <source>
        <strain evidence="10">IoA-00</strain>
    </source>
</reference>
<evidence type="ECO:0000313" key="10">
    <source>
        <dbReference type="EMBL" id="CAF2852637.1"/>
    </source>
</evidence>
<evidence type="ECO:0000256" key="7">
    <source>
        <dbReference type="PROSITE-ProRule" id="PRU00108"/>
    </source>
</evidence>
<dbReference type="PANTHER" id="PTHR24338:SF0">
    <property type="entry name" value="MUSCLE SEGMENTATION HOMEOBOX"/>
    <property type="match status" value="1"/>
</dbReference>
<comment type="similarity">
    <text evidence="6">Belongs to the Msh homeobox family.</text>
</comment>
<dbReference type="InterPro" id="IPR017970">
    <property type="entry name" value="Homeobox_CS"/>
</dbReference>
<dbReference type="InterPro" id="IPR001356">
    <property type="entry name" value="HD"/>
</dbReference>
<feature type="DNA-binding region" description="Homeobox" evidence="7">
    <location>
        <begin position="137"/>
        <end position="196"/>
    </location>
</feature>
<dbReference type="InterPro" id="IPR020479">
    <property type="entry name" value="HD_metazoa"/>
</dbReference>
<dbReference type="GO" id="GO:0005634">
    <property type="term" value="C:nucleus"/>
    <property type="evidence" value="ECO:0007669"/>
    <property type="project" value="UniProtKB-SubCell"/>
</dbReference>
<dbReference type="GO" id="GO:0048598">
    <property type="term" value="P:embryonic morphogenesis"/>
    <property type="evidence" value="ECO:0007669"/>
    <property type="project" value="TreeGrafter"/>
</dbReference>
<feature type="compositionally biased region" description="Pro residues" evidence="9">
    <location>
        <begin position="63"/>
        <end position="74"/>
    </location>
</feature>
<feature type="region of interest" description="Disordered" evidence="9">
    <location>
        <begin position="1"/>
        <end position="126"/>
    </location>
</feature>
<evidence type="ECO:0000256" key="6">
    <source>
        <dbReference type="ARBA" id="ARBA00038425"/>
    </source>
</evidence>
<dbReference type="Proteomes" id="UP000675881">
    <property type="component" value="Chromosome 14"/>
</dbReference>
<dbReference type="CDD" id="cd00086">
    <property type="entry name" value="homeodomain"/>
    <property type="match status" value="1"/>
</dbReference>
<evidence type="ECO:0000256" key="4">
    <source>
        <dbReference type="ARBA" id="ARBA00023155"/>
    </source>
</evidence>
<gene>
    <name evidence="10" type="ORF">LSAA_4814</name>
</gene>
<dbReference type="InterPro" id="IPR050674">
    <property type="entry name" value="Msh_Homeobox_Regulators"/>
</dbReference>
<evidence type="ECO:0000256" key="2">
    <source>
        <dbReference type="ARBA" id="ARBA00022473"/>
    </source>
</evidence>
<dbReference type="SMART" id="SM00389">
    <property type="entry name" value="HOX"/>
    <property type="match status" value="1"/>
</dbReference>
<dbReference type="OrthoDB" id="6159439at2759"/>
<evidence type="ECO:0000256" key="8">
    <source>
        <dbReference type="RuleBase" id="RU000682"/>
    </source>
</evidence>
<evidence type="ECO:0000256" key="3">
    <source>
        <dbReference type="ARBA" id="ARBA00023125"/>
    </source>
</evidence>
<dbReference type="GO" id="GO:0000981">
    <property type="term" value="F:DNA-binding transcription factor activity, RNA polymerase II-specific"/>
    <property type="evidence" value="ECO:0007669"/>
    <property type="project" value="InterPro"/>
</dbReference>
<dbReference type="GO" id="GO:0000977">
    <property type="term" value="F:RNA polymerase II transcription regulatory region sequence-specific DNA binding"/>
    <property type="evidence" value="ECO:0007669"/>
    <property type="project" value="TreeGrafter"/>
</dbReference>
<dbReference type="PRINTS" id="PR00024">
    <property type="entry name" value="HOMEOBOX"/>
</dbReference>
<dbReference type="AlphaFoldDB" id="A0A7R8H438"/>
<dbReference type="PROSITE" id="PS00027">
    <property type="entry name" value="HOMEOBOX_1"/>
    <property type="match status" value="1"/>
</dbReference>
<keyword evidence="3 7" id="KW-0238">DNA-binding</keyword>
<name>A0A7R8H438_LEPSM</name>
<dbReference type="Pfam" id="PF00046">
    <property type="entry name" value="Homeodomain"/>
    <property type="match status" value="1"/>
</dbReference>
<evidence type="ECO:0000256" key="9">
    <source>
        <dbReference type="SAM" id="MobiDB-lite"/>
    </source>
</evidence>
<dbReference type="Gene3D" id="1.10.10.60">
    <property type="entry name" value="Homeodomain-like"/>
    <property type="match status" value="1"/>
</dbReference>
<dbReference type="PROSITE" id="PS50071">
    <property type="entry name" value="HOMEOBOX_2"/>
    <property type="match status" value="1"/>
</dbReference>
<sequence>MSIIKSEPGITKPSKSGFDMDSILGLNSKTTCMVIPHSPPPSPVTSTSSSFSRSPSPDGDRPVSPPTSSPPPSHIPQFHLGSPFLLPHRGSSGSAHHHHHQQQHPMNPFLPNLSPHLGHGPFPHKLQLPTLRKHRADRKPRTPFTSQQLMELENKYKEKQYLSISERAEFSAKLKITETQVKIWFQNRRAKTKRLQEAELDKVRFAANPTAALAAHYGIIPPSLLPGMIAASTPNSLASSSGSNR</sequence>
<keyword evidence="2" id="KW-0217">Developmental protein</keyword>
<feature type="compositionally biased region" description="Low complexity" evidence="9">
    <location>
        <begin position="44"/>
        <end position="57"/>
    </location>
</feature>
<accession>A0A7R8H438</accession>